<proteinExistence type="predicted"/>
<feature type="transmembrane region" description="Helical" evidence="1">
    <location>
        <begin position="21"/>
        <end position="43"/>
    </location>
</feature>
<feature type="transmembrane region" description="Helical" evidence="1">
    <location>
        <begin position="89"/>
        <end position="115"/>
    </location>
</feature>
<keyword evidence="1" id="KW-0812">Transmembrane</keyword>
<sequence>MSTLCVRKNLRKIRNFKQVGTIFFFFFFFGVFFFFQSVSSIHFNLFHQYITICFINTFQSVSSIHFNLVHQSISICVRFQALALFSRTFVIFFSPFRFLFLALFACIWLALSWFIRTNS</sequence>
<reference evidence="2" key="1">
    <citation type="submission" date="2021-05" db="EMBL/GenBank/DDBJ databases">
        <authorList>
            <person name="Alioto T."/>
            <person name="Alioto T."/>
            <person name="Gomez Garrido J."/>
        </authorList>
    </citation>
    <scope>NUCLEOTIDE SEQUENCE</scope>
</reference>
<organism evidence="2">
    <name type="scientific">Cacopsylla melanoneura</name>
    <dbReference type="NCBI Taxonomy" id="428564"/>
    <lineage>
        <taxon>Eukaryota</taxon>
        <taxon>Metazoa</taxon>
        <taxon>Ecdysozoa</taxon>
        <taxon>Arthropoda</taxon>
        <taxon>Hexapoda</taxon>
        <taxon>Insecta</taxon>
        <taxon>Pterygota</taxon>
        <taxon>Neoptera</taxon>
        <taxon>Paraneoptera</taxon>
        <taxon>Hemiptera</taxon>
        <taxon>Sternorrhyncha</taxon>
        <taxon>Psylloidea</taxon>
        <taxon>Psyllidae</taxon>
        <taxon>Psyllinae</taxon>
        <taxon>Cacopsylla</taxon>
    </lineage>
</organism>
<evidence type="ECO:0000313" key="2">
    <source>
        <dbReference type="EMBL" id="CAG6640516.1"/>
    </source>
</evidence>
<feature type="transmembrane region" description="Helical" evidence="1">
    <location>
        <begin position="49"/>
        <end position="68"/>
    </location>
</feature>
<dbReference type="EMBL" id="HBUF01112389">
    <property type="protein sequence ID" value="CAG6640515.1"/>
    <property type="molecule type" value="Transcribed_RNA"/>
</dbReference>
<name>A0A8D8QYP4_9HEMI</name>
<evidence type="ECO:0000256" key="1">
    <source>
        <dbReference type="SAM" id="Phobius"/>
    </source>
</evidence>
<keyword evidence="1" id="KW-0472">Membrane</keyword>
<accession>A0A8D8QYP4</accession>
<protein>
    <submittedName>
        <fullName evidence="2">Uncharacterized protein</fullName>
    </submittedName>
</protein>
<keyword evidence="1" id="KW-1133">Transmembrane helix</keyword>
<dbReference type="AlphaFoldDB" id="A0A8D8QYP4"/>
<dbReference type="EMBL" id="HBUF01112390">
    <property type="protein sequence ID" value="CAG6640516.1"/>
    <property type="molecule type" value="Transcribed_RNA"/>
</dbReference>